<evidence type="ECO:0000313" key="3">
    <source>
        <dbReference type="Proteomes" id="UP000008311"/>
    </source>
</evidence>
<organism evidence="2 3">
    <name type="scientific">Ricinus communis</name>
    <name type="common">Castor bean</name>
    <dbReference type="NCBI Taxonomy" id="3988"/>
    <lineage>
        <taxon>Eukaryota</taxon>
        <taxon>Viridiplantae</taxon>
        <taxon>Streptophyta</taxon>
        <taxon>Embryophyta</taxon>
        <taxon>Tracheophyta</taxon>
        <taxon>Spermatophyta</taxon>
        <taxon>Magnoliopsida</taxon>
        <taxon>eudicotyledons</taxon>
        <taxon>Gunneridae</taxon>
        <taxon>Pentapetalae</taxon>
        <taxon>rosids</taxon>
        <taxon>fabids</taxon>
        <taxon>Malpighiales</taxon>
        <taxon>Euphorbiaceae</taxon>
        <taxon>Acalyphoideae</taxon>
        <taxon>Acalypheae</taxon>
        <taxon>Ricinus</taxon>
    </lineage>
</organism>
<protein>
    <submittedName>
        <fullName evidence="2">Uncharacterized protein</fullName>
    </submittedName>
</protein>
<keyword evidence="3" id="KW-1185">Reference proteome</keyword>
<evidence type="ECO:0000256" key="1">
    <source>
        <dbReference type="SAM" id="MobiDB-lite"/>
    </source>
</evidence>
<feature type="region of interest" description="Disordered" evidence="1">
    <location>
        <begin position="1"/>
        <end position="57"/>
    </location>
</feature>
<sequence length="57" mass="5700">MRVSAASGSAISEPAPAARSSGDCCMPTTLPMRAPSGRSPSVRGASSAISLDAPLRR</sequence>
<name>B9TPW0_RICCO</name>
<dbReference type="AlphaFoldDB" id="B9TPW0"/>
<dbReference type="EMBL" id="EQ997099">
    <property type="protein sequence ID" value="EEF22103.1"/>
    <property type="molecule type" value="Genomic_DNA"/>
</dbReference>
<gene>
    <name evidence="2" type="ORF">RCOM_2027120</name>
</gene>
<proteinExistence type="predicted"/>
<feature type="compositionally biased region" description="Polar residues" evidence="1">
    <location>
        <begin position="1"/>
        <end position="10"/>
    </location>
</feature>
<dbReference type="Proteomes" id="UP000008311">
    <property type="component" value="Unassembled WGS sequence"/>
</dbReference>
<reference evidence="3" key="1">
    <citation type="journal article" date="2010" name="Nat. Biotechnol.">
        <title>Draft genome sequence of the oilseed species Ricinus communis.</title>
        <authorList>
            <person name="Chan A.P."/>
            <person name="Crabtree J."/>
            <person name="Zhao Q."/>
            <person name="Lorenzi H."/>
            <person name="Orvis J."/>
            <person name="Puiu D."/>
            <person name="Melake-Berhan A."/>
            <person name="Jones K.M."/>
            <person name="Redman J."/>
            <person name="Chen G."/>
            <person name="Cahoon E.B."/>
            <person name="Gedil M."/>
            <person name="Stanke M."/>
            <person name="Haas B.J."/>
            <person name="Wortman J.R."/>
            <person name="Fraser-Liggett C.M."/>
            <person name="Ravel J."/>
            <person name="Rabinowicz P.D."/>
        </authorList>
    </citation>
    <scope>NUCLEOTIDE SEQUENCE [LARGE SCALE GENOMIC DNA]</scope>
    <source>
        <strain evidence="3">cv. Hale</strain>
    </source>
</reference>
<dbReference type="InParanoid" id="B9TPW0"/>
<accession>B9TPW0</accession>
<evidence type="ECO:0000313" key="2">
    <source>
        <dbReference type="EMBL" id="EEF22103.1"/>
    </source>
</evidence>